<evidence type="ECO:0000313" key="2">
    <source>
        <dbReference type="EMBL" id="KAG0726573.1"/>
    </source>
</evidence>
<dbReference type="OrthoDB" id="6418606at2759"/>
<gene>
    <name evidence="2" type="ORF">GWK47_036248</name>
</gene>
<accession>A0A8J5CN35</accession>
<sequence length="444" mass="47637">MRPKRSSLTAKNLEKLVFLKGNMNLLKGRSRGVMVQGTPCLTKCIVVLSCVSCVLSAALQDADPDEGVGEMGKRGGLGGSARNPMLRYLLVAMARPGPRYAAPQILSRGVRRIGSEFLGKRSVAGESPEKMCEAIGCLPEDDQDPEDDLKKEQMSFTGQYNEPEDPDGLQNGPPKRAMGLGGMAHNRPPRYFSLLPNRNMGSEFLGKRAMGSEFLGKRAMGLCVKQFPSLTALGPTKPPHPPPQPHHNPTTPTPPAIPTETALPTTRGGSLSCRARAPPPGPTSNAGAGAAGRFSRSDIFHPALDRPPRKKKHPHTTGAYLPFSSQDEYRSGAQWSPPVSSRFLSSLPSSPPAASKQTLAWQRGAPAFPCLHNSLCITPCQHHSGRVAVYLDGFVNRCVYGRAWTVRVGSEGPMMHHGCRSCAGLPSGSRTGGPRQCAGRLKDR</sequence>
<dbReference type="EMBL" id="JACEEZ010004211">
    <property type="protein sequence ID" value="KAG0726573.1"/>
    <property type="molecule type" value="Genomic_DNA"/>
</dbReference>
<name>A0A8J5CN35_CHIOP</name>
<feature type="region of interest" description="Disordered" evidence="1">
    <location>
        <begin position="231"/>
        <end position="354"/>
    </location>
</feature>
<dbReference type="Proteomes" id="UP000770661">
    <property type="component" value="Unassembled WGS sequence"/>
</dbReference>
<dbReference type="AlphaFoldDB" id="A0A8J5CN35"/>
<feature type="compositionally biased region" description="Pro residues" evidence="1">
    <location>
        <begin position="236"/>
        <end position="257"/>
    </location>
</feature>
<protein>
    <submittedName>
        <fullName evidence="2">Uncharacterized protein</fullName>
    </submittedName>
</protein>
<comment type="caution">
    <text evidence="2">The sequence shown here is derived from an EMBL/GenBank/DDBJ whole genome shotgun (WGS) entry which is preliminary data.</text>
</comment>
<proteinExistence type="predicted"/>
<feature type="compositionally biased region" description="Low complexity" evidence="1">
    <location>
        <begin position="336"/>
        <end position="354"/>
    </location>
</feature>
<keyword evidence="3" id="KW-1185">Reference proteome</keyword>
<evidence type="ECO:0000313" key="3">
    <source>
        <dbReference type="Proteomes" id="UP000770661"/>
    </source>
</evidence>
<feature type="compositionally biased region" description="Basic and acidic residues" evidence="1">
    <location>
        <begin position="295"/>
        <end position="307"/>
    </location>
</feature>
<organism evidence="2 3">
    <name type="scientific">Chionoecetes opilio</name>
    <name type="common">Atlantic snow crab</name>
    <name type="synonym">Cancer opilio</name>
    <dbReference type="NCBI Taxonomy" id="41210"/>
    <lineage>
        <taxon>Eukaryota</taxon>
        <taxon>Metazoa</taxon>
        <taxon>Ecdysozoa</taxon>
        <taxon>Arthropoda</taxon>
        <taxon>Crustacea</taxon>
        <taxon>Multicrustacea</taxon>
        <taxon>Malacostraca</taxon>
        <taxon>Eumalacostraca</taxon>
        <taxon>Eucarida</taxon>
        <taxon>Decapoda</taxon>
        <taxon>Pleocyemata</taxon>
        <taxon>Brachyura</taxon>
        <taxon>Eubrachyura</taxon>
        <taxon>Majoidea</taxon>
        <taxon>Majidae</taxon>
        <taxon>Chionoecetes</taxon>
    </lineage>
</organism>
<evidence type="ECO:0000256" key="1">
    <source>
        <dbReference type="SAM" id="MobiDB-lite"/>
    </source>
</evidence>
<reference evidence="2" key="1">
    <citation type="submission" date="2020-07" db="EMBL/GenBank/DDBJ databases">
        <title>The High-quality genome of the commercially important snow crab, Chionoecetes opilio.</title>
        <authorList>
            <person name="Jeong J.-H."/>
            <person name="Ryu S."/>
        </authorList>
    </citation>
    <scope>NUCLEOTIDE SEQUENCE</scope>
    <source>
        <strain evidence="2">MADBK_172401_WGS</strain>
        <tissue evidence="2">Digestive gland</tissue>
    </source>
</reference>